<evidence type="ECO:0000313" key="3">
    <source>
        <dbReference type="EMBL" id="KAG5544963.1"/>
    </source>
</evidence>
<sequence length="59" mass="6524">MDRRDGGSDDIAKGDGGGGGVALFASRERERNKGEKFFFLLYVGVLFWHLEPCGCMLIE</sequence>
<gene>
    <name evidence="3" type="ORF">RHGRI_017429</name>
</gene>
<feature type="transmembrane region" description="Helical" evidence="2">
    <location>
        <begin position="37"/>
        <end position="58"/>
    </location>
</feature>
<keyword evidence="2" id="KW-0812">Transmembrane</keyword>
<feature type="region of interest" description="Disordered" evidence="1">
    <location>
        <begin position="1"/>
        <end position="20"/>
    </location>
</feature>
<keyword evidence="2" id="KW-0472">Membrane</keyword>
<organism evidence="3 4">
    <name type="scientific">Rhododendron griersonianum</name>
    <dbReference type="NCBI Taxonomy" id="479676"/>
    <lineage>
        <taxon>Eukaryota</taxon>
        <taxon>Viridiplantae</taxon>
        <taxon>Streptophyta</taxon>
        <taxon>Embryophyta</taxon>
        <taxon>Tracheophyta</taxon>
        <taxon>Spermatophyta</taxon>
        <taxon>Magnoliopsida</taxon>
        <taxon>eudicotyledons</taxon>
        <taxon>Gunneridae</taxon>
        <taxon>Pentapetalae</taxon>
        <taxon>asterids</taxon>
        <taxon>Ericales</taxon>
        <taxon>Ericaceae</taxon>
        <taxon>Ericoideae</taxon>
        <taxon>Rhodoreae</taxon>
        <taxon>Rhododendron</taxon>
    </lineage>
</organism>
<name>A0AAV6JXT0_9ERIC</name>
<keyword evidence="4" id="KW-1185">Reference proteome</keyword>
<evidence type="ECO:0000256" key="2">
    <source>
        <dbReference type="SAM" id="Phobius"/>
    </source>
</evidence>
<keyword evidence="2" id="KW-1133">Transmembrane helix</keyword>
<dbReference type="EMBL" id="JACTNZ010000006">
    <property type="protein sequence ID" value="KAG5544963.1"/>
    <property type="molecule type" value="Genomic_DNA"/>
</dbReference>
<proteinExistence type="predicted"/>
<dbReference type="AlphaFoldDB" id="A0AAV6JXT0"/>
<feature type="compositionally biased region" description="Basic and acidic residues" evidence="1">
    <location>
        <begin position="1"/>
        <end position="13"/>
    </location>
</feature>
<reference evidence="3 4" key="1">
    <citation type="submission" date="2020-08" db="EMBL/GenBank/DDBJ databases">
        <title>Plant Genome Project.</title>
        <authorList>
            <person name="Zhang R.-G."/>
        </authorList>
    </citation>
    <scope>NUCLEOTIDE SEQUENCE [LARGE SCALE GENOMIC DNA]</scope>
    <source>
        <strain evidence="3">WSP0</strain>
        <tissue evidence="3">Leaf</tissue>
    </source>
</reference>
<accession>A0AAV6JXT0</accession>
<evidence type="ECO:0000313" key="4">
    <source>
        <dbReference type="Proteomes" id="UP000823749"/>
    </source>
</evidence>
<protein>
    <submittedName>
        <fullName evidence="3">Uncharacterized protein</fullName>
    </submittedName>
</protein>
<evidence type="ECO:0000256" key="1">
    <source>
        <dbReference type="SAM" id="MobiDB-lite"/>
    </source>
</evidence>
<dbReference type="Proteomes" id="UP000823749">
    <property type="component" value="Chromosome 6"/>
</dbReference>
<comment type="caution">
    <text evidence="3">The sequence shown here is derived from an EMBL/GenBank/DDBJ whole genome shotgun (WGS) entry which is preliminary data.</text>
</comment>